<accession>H6LAD2</accession>
<dbReference type="EMBL" id="CP002831">
    <property type="protein sequence ID" value="AFC24417.1"/>
    <property type="molecule type" value="Genomic_DNA"/>
</dbReference>
<evidence type="ECO:0000313" key="2">
    <source>
        <dbReference type="EMBL" id="AFC24417.1"/>
    </source>
</evidence>
<dbReference type="HOGENOM" id="CLU_2755554_0_0_10"/>
<name>H6LAD2_SAPGL</name>
<reference evidence="2 3" key="1">
    <citation type="journal article" date="2012" name="Stand. Genomic Sci.">
        <title>Complete genome sequencing and analysis of Saprospira grandis str. Lewin, a predatory marine bacterium.</title>
        <authorList>
            <person name="Saw J.H."/>
            <person name="Yuryev A."/>
            <person name="Kanbe M."/>
            <person name="Hou S."/>
            <person name="Young A.G."/>
            <person name="Aizawa S."/>
            <person name="Alam M."/>
        </authorList>
    </citation>
    <scope>NUCLEOTIDE SEQUENCE [LARGE SCALE GENOMIC DNA]</scope>
    <source>
        <strain evidence="2 3">Lewin</strain>
    </source>
</reference>
<feature type="region of interest" description="Disordered" evidence="1">
    <location>
        <begin position="1"/>
        <end position="70"/>
    </location>
</feature>
<evidence type="ECO:0000256" key="1">
    <source>
        <dbReference type="SAM" id="MobiDB-lite"/>
    </source>
</evidence>
<evidence type="ECO:0000313" key="3">
    <source>
        <dbReference type="Proteomes" id="UP000007519"/>
    </source>
</evidence>
<feature type="compositionally biased region" description="Low complexity" evidence="1">
    <location>
        <begin position="42"/>
        <end position="56"/>
    </location>
</feature>
<keyword evidence="3" id="KW-1185">Reference proteome</keyword>
<dbReference type="Proteomes" id="UP000007519">
    <property type="component" value="Chromosome"/>
</dbReference>
<organism evidence="2 3">
    <name type="scientific">Saprospira grandis (strain Lewin)</name>
    <dbReference type="NCBI Taxonomy" id="984262"/>
    <lineage>
        <taxon>Bacteria</taxon>
        <taxon>Pseudomonadati</taxon>
        <taxon>Bacteroidota</taxon>
        <taxon>Saprospiria</taxon>
        <taxon>Saprospirales</taxon>
        <taxon>Saprospiraceae</taxon>
        <taxon>Saprospira</taxon>
    </lineage>
</organism>
<sequence length="70" mass="7448">MVQLAWRSQAGRRPNGPALRSGGPKGQTQRAQPAQGRANSEPRSLAAAAPLNRAAAGPKKKDHPVVEWSR</sequence>
<gene>
    <name evidence="2" type="ordered locus">SGRA_1682</name>
</gene>
<proteinExistence type="predicted"/>
<dbReference type="AlphaFoldDB" id="H6LAD2"/>
<dbReference type="KEGG" id="sgn:SGRA_1682"/>
<protein>
    <submittedName>
        <fullName evidence="2">Uncharacterized protein</fullName>
    </submittedName>
</protein>